<dbReference type="InterPro" id="IPR020472">
    <property type="entry name" value="WD40_PAC1"/>
</dbReference>
<dbReference type="EMBL" id="CAJNOC010003858">
    <property type="protein sequence ID" value="CAF1000609.1"/>
    <property type="molecule type" value="Genomic_DNA"/>
</dbReference>
<evidence type="ECO:0000313" key="4">
    <source>
        <dbReference type="EMBL" id="CAF1000609.1"/>
    </source>
</evidence>
<keyword evidence="1 3" id="KW-0853">WD repeat</keyword>
<dbReference type="PROSITE" id="PS50294">
    <property type="entry name" value="WD_REPEATS_REGION"/>
    <property type="match status" value="3"/>
</dbReference>
<dbReference type="AlphaFoldDB" id="A0A814GS91"/>
<dbReference type="Pfam" id="PF00400">
    <property type="entry name" value="WD40"/>
    <property type="match status" value="3"/>
</dbReference>
<keyword evidence="2" id="KW-0677">Repeat</keyword>
<dbReference type="SUPFAM" id="SSF50978">
    <property type="entry name" value="WD40 repeat-like"/>
    <property type="match status" value="1"/>
</dbReference>
<reference evidence="4" key="1">
    <citation type="submission" date="2021-02" db="EMBL/GenBank/DDBJ databases">
        <authorList>
            <person name="Nowell W R."/>
        </authorList>
    </citation>
    <scope>NUCLEOTIDE SEQUENCE</scope>
    <source>
        <strain evidence="4">Ploen Becks lab</strain>
    </source>
</reference>
<dbReference type="OrthoDB" id="340259at2759"/>
<gene>
    <name evidence="4" type="ORF">OXX778_LOCUS16385</name>
</gene>
<proteinExistence type="predicted"/>
<dbReference type="InterPro" id="IPR015943">
    <property type="entry name" value="WD40/YVTN_repeat-like_dom_sf"/>
</dbReference>
<dbReference type="InterPro" id="IPR001680">
    <property type="entry name" value="WD40_rpt"/>
</dbReference>
<evidence type="ECO:0000256" key="3">
    <source>
        <dbReference type="PROSITE-ProRule" id="PRU00221"/>
    </source>
</evidence>
<protein>
    <submittedName>
        <fullName evidence="4">Uncharacterized protein</fullName>
    </submittedName>
</protein>
<accession>A0A814GS91</accession>
<dbReference type="Gene3D" id="2.130.10.10">
    <property type="entry name" value="YVTN repeat-like/Quinoprotein amine dehydrogenase"/>
    <property type="match status" value="1"/>
</dbReference>
<dbReference type="PROSITE" id="PS00678">
    <property type="entry name" value="WD_REPEATS_1"/>
    <property type="match status" value="2"/>
</dbReference>
<dbReference type="SMART" id="SM00320">
    <property type="entry name" value="WD40"/>
    <property type="match status" value="4"/>
</dbReference>
<evidence type="ECO:0000256" key="1">
    <source>
        <dbReference type="ARBA" id="ARBA00022574"/>
    </source>
</evidence>
<sequence length="205" mass="22878">MREIQSNHNVTCLKLMKSGLLVSGCENGVIDKLDYLDGKKILELKGHSGAIKCFEESFDGSLISGSEDSTIRIWKESGERVIVLTGHSKSVSSLKMVEEKILASGSFDAAIIIWDLEKYVKLKTFKDDSSFVLDLNLVHDYLVSGSSDGTIRFWDTDTESCFEKIENKNNVSHLHSGLKIEVNENNDLFCCFSQGTVKIFKILSI</sequence>
<dbReference type="PANTHER" id="PTHR19855:SF11">
    <property type="entry name" value="RIBOSOME BIOGENESIS PROTEIN WDR12"/>
    <property type="match status" value="1"/>
</dbReference>
<dbReference type="InterPro" id="IPR036322">
    <property type="entry name" value="WD40_repeat_dom_sf"/>
</dbReference>
<feature type="repeat" description="WD" evidence="3">
    <location>
        <begin position="125"/>
        <end position="164"/>
    </location>
</feature>
<evidence type="ECO:0000256" key="2">
    <source>
        <dbReference type="ARBA" id="ARBA00022737"/>
    </source>
</evidence>
<feature type="repeat" description="WD" evidence="3">
    <location>
        <begin position="84"/>
        <end position="124"/>
    </location>
</feature>
<name>A0A814GS91_9BILA</name>
<keyword evidence="5" id="KW-1185">Reference proteome</keyword>
<organism evidence="4 5">
    <name type="scientific">Brachionus calyciflorus</name>
    <dbReference type="NCBI Taxonomy" id="104777"/>
    <lineage>
        <taxon>Eukaryota</taxon>
        <taxon>Metazoa</taxon>
        <taxon>Spiralia</taxon>
        <taxon>Gnathifera</taxon>
        <taxon>Rotifera</taxon>
        <taxon>Eurotatoria</taxon>
        <taxon>Monogononta</taxon>
        <taxon>Pseudotrocha</taxon>
        <taxon>Ploima</taxon>
        <taxon>Brachionidae</taxon>
        <taxon>Brachionus</taxon>
    </lineage>
</organism>
<feature type="repeat" description="WD" evidence="3">
    <location>
        <begin position="44"/>
        <end position="75"/>
    </location>
</feature>
<dbReference type="PANTHER" id="PTHR19855">
    <property type="entry name" value="WD40 REPEAT PROTEIN 12, 37"/>
    <property type="match status" value="1"/>
</dbReference>
<dbReference type="PRINTS" id="PR00320">
    <property type="entry name" value="GPROTEINBRPT"/>
</dbReference>
<dbReference type="Proteomes" id="UP000663879">
    <property type="component" value="Unassembled WGS sequence"/>
</dbReference>
<dbReference type="PROSITE" id="PS50082">
    <property type="entry name" value="WD_REPEATS_2"/>
    <property type="match status" value="3"/>
</dbReference>
<dbReference type="InterPro" id="IPR019775">
    <property type="entry name" value="WD40_repeat_CS"/>
</dbReference>
<evidence type="ECO:0000313" key="5">
    <source>
        <dbReference type="Proteomes" id="UP000663879"/>
    </source>
</evidence>
<comment type="caution">
    <text evidence="4">The sequence shown here is derived from an EMBL/GenBank/DDBJ whole genome shotgun (WGS) entry which is preliminary data.</text>
</comment>